<dbReference type="InterPro" id="IPR004843">
    <property type="entry name" value="Calcineurin-like_PHP"/>
</dbReference>
<evidence type="ECO:0000313" key="2">
    <source>
        <dbReference type="EMBL" id="CAH1002658.1"/>
    </source>
</evidence>
<dbReference type="RefSeq" id="WP_238752482.1">
    <property type="nucleotide sequence ID" value="NZ_CAKLPZ010000007.1"/>
</dbReference>
<dbReference type="Pfam" id="PF00149">
    <property type="entry name" value="Metallophos"/>
    <property type="match status" value="1"/>
</dbReference>
<organism evidence="2 3">
    <name type="scientific">Neolewinella maritima</name>
    <dbReference type="NCBI Taxonomy" id="1383882"/>
    <lineage>
        <taxon>Bacteria</taxon>
        <taxon>Pseudomonadati</taxon>
        <taxon>Bacteroidota</taxon>
        <taxon>Saprospiria</taxon>
        <taxon>Saprospirales</taxon>
        <taxon>Lewinellaceae</taxon>
        <taxon>Neolewinella</taxon>
    </lineage>
</organism>
<dbReference type="EMBL" id="CAKLPZ010000007">
    <property type="protein sequence ID" value="CAH1002658.1"/>
    <property type="molecule type" value="Genomic_DNA"/>
</dbReference>
<reference evidence="2" key="1">
    <citation type="submission" date="2021-12" db="EMBL/GenBank/DDBJ databases">
        <authorList>
            <person name="Rodrigo-Torres L."/>
            <person name="Arahal R. D."/>
            <person name="Lucena T."/>
        </authorList>
    </citation>
    <scope>NUCLEOTIDE SEQUENCE</scope>
    <source>
        <strain evidence="2">CECT 8419</strain>
    </source>
</reference>
<dbReference type="InterPro" id="IPR029052">
    <property type="entry name" value="Metallo-depent_PP-like"/>
</dbReference>
<accession>A0ABM9B5I9</accession>
<proteinExistence type="predicted"/>
<evidence type="ECO:0000313" key="3">
    <source>
        <dbReference type="Proteomes" id="UP000837803"/>
    </source>
</evidence>
<name>A0ABM9B5I9_9BACT</name>
<keyword evidence="3" id="KW-1185">Reference proteome</keyword>
<dbReference type="Proteomes" id="UP000837803">
    <property type="component" value="Unassembled WGS sequence"/>
</dbReference>
<dbReference type="SUPFAM" id="SSF56300">
    <property type="entry name" value="Metallo-dependent phosphatases"/>
    <property type="match status" value="1"/>
</dbReference>
<dbReference type="Gene3D" id="3.60.21.10">
    <property type="match status" value="1"/>
</dbReference>
<comment type="caution">
    <text evidence="2">The sequence shown here is derived from an EMBL/GenBank/DDBJ whole genome shotgun (WGS) entry which is preliminary data.</text>
</comment>
<gene>
    <name evidence="2" type="ORF">LEM8419_03530</name>
</gene>
<evidence type="ECO:0000259" key="1">
    <source>
        <dbReference type="Pfam" id="PF00149"/>
    </source>
</evidence>
<protein>
    <recommendedName>
        <fullName evidence="1">Calcineurin-like phosphoesterase domain-containing protein</fullName>
    </recommendedName>
</protein>
<sequence>MTQPQIKALLASNTLTMRVAEELVAAGVYTSLQTARKEVAGYRKLSGMIEGHHVSDDGRQMETDIGKGTAKEVFTVDNPPTCLEDALTQSRADLDVWELDKWVWNHWAGRYQVKLWFKQREQAAEDVFAGLMDAYRLSAQRTPRPAAQGSGVGVVALADFHFGMDYKGDYKNDPFNVDTLTDTVRRVADRVNVMGYEEVHVCLLGDFIESFSGTNHVDTWKHLSEYGWEAVRGVTELIRTELIGRIRNVKAVYLVAGNHDRTSMKKDLDPDGQAAKMVADLLDMTVAVPVHFDYKLLNPIIDGVQYILTHGDKGLSSRDMLALTLEYGSQHLYNVLLQGHNHSRKTVKGYRHAIQENTTCLEESNVRKITVPPLVTGGAYSASLGRHSTAGLTIIRRSGRGIDHLDAAA</sequence>
<feature type="domain" description="Calcineurin-like phosphoesterase" evidence="1">
    <location>
        <begin position="154"/>
        <end position="348"/>
    </location>
</feature>